<reference evidence="1 2" key="2">
    <citation type="journal article" date="2021" name="Genomics">
        <title>High-quality reference genome for Clonorchis sinensis.</title>
        <authorList>
            <person name="Young N.D."/>
            <person name="Stroehlein A.J."/>
            <person name="Kinkar L."/>
            <person name="Wang T."/>
            <person name="Sohn W.M."/>
            <person name="Chang B.C.H."/>
            <person name="Kaur P."/>
            <person name="Weisz D."/>
            <person name="Dudchenko O."/>
            <person name="Aiden E.L."/>
            <person name="Korhonen P.K."/>
            <person name="Gasser R.B."/>
        </authorList>
    </citation>
    <scope>NUCLEOTIDE SEQUENCE [LARGE SCALE GENOMIC DNA]</scope>
    <source>
        <strain evidence="1">Cs-k2</strain>
    </source>
</reference>
<organism evidence="1 2">
    <name type="scientific">Clonorchis sinensis</name>
    <name type="common">Chinese liver fluke</name>
    <dbReference type="NCBI Taxonomy" id="79923"/>
    <lineage>
        <taxon>Eukaryota</taxon>
        <taxon>Metazoa</taxon>
        <taxon>Spiralia</taxon>
        <taxon>Lophotrochozoa</taxon>
        <taxon>Platyhelminthes</taxon>
        <taxon>Trematoda</taxon>
        <taxon>Digenea</taxon>
        <taxon>Opisthorchiida</taxon>
        <taxon>Opisthorchiata</taxon>
        <taxon>Opisthorchiidae</taxon>
        <taxon>Clonorchis</taxon>
    </lineage>
</organism>
<dbReference type="OrthoDB" id="10288942at2759"/>
<reference evidence="1 2" key="1">
    <citation type="journal article" date="2018" name="Biotechnol. Adv.">
        <title>Improved genomic resources and new bioinformatic workflow for the carcinogenic parasite Clonorchis sinensis: Biotechnological implications.</title>
        <authorList>
            <person name="Wang D."/>
            <person name="Korhonen P.K."/>
            <person name="Gasser R.B."/>
            <person name="Young N.D."/>
        </authorList>
    </citation>
    <scope>NUCLEOTIDE SEQUENCE [LARGE SCALE GENOMIC DNA]</scope>
    <source>
        <strain evidence="1">Cs-k2</strain>
    </source>
</reference>
<comment type="caution">
    <text evidence="1">The sequence shown here is derived from an EMBL/GenBank/DDBJ whole genome shotgun (WGS) entry which is preliminary data.</text>
</comment>
<proteinExistence type="predicted"/>
<sequence length="207" mass="23873">MSSLVSIVFAIGVVRPALSEIRKINVQLDTKGVPYSQSDPCEPLKKLNPSYWQENRFQQCKLVQESSDVLLYHVSIDNEQLQSEHQNLKSNYYTWVINQQLNLGRAGCQTLTTFVDVKAFKNFKTATFMLPKDEGFCDRMKTLVLLDKYPVNSCEFISQYTDNLYHKETIGAYEVSFLQPIPSLEAVKLIEQLNSGDVRCRYNMVFY</sequence>
<dbReference type="EMBL" id="NIRI02000010">
    <property type="protein sequence ID" value="KAG5453749.1"/>
    <property type="molecule type" value="Genomic_DNA"/>
</dbReference>
<evidence type="ECO:0000313" key="1">
    <source>
        <dbReference type="EMBL" id="KAG5453749.1"/>
    </source>
</evidence>
<accession>A0A3R7JQB6</accession>
<dbReference type="AlphaFoldDB" id="A0A3R7JQB6"/>
<dbReference type="InParanoid" id="A0A3R7JQB6"/>
<dbReference type="Proteomes" id="UP000286415">
    <property type="component" value="Unassembled WGS sequence"/>
</dbReference>
<name>A0A3R7JQB6_CLOSI</name>
<protein>
    <submittedName>
        <fullName evidence="1">Uncharacterized protein</fullName>
    </submittedName>
</protein>
<gene>
    <name evidence="1" type="ORF">CSKR_102370</name>
</gene>
<evidence type="ECO:0000313" key="2">
    <source>
        <dbReference type="Proteomes" id="UP000286415"/>
    </source>
</evidence>
<keyword evidence="2" id="KW-1185">Reference proteome</keyword>